<name>A0ABX8CMV7_9NOCA</name>
<evidence type="ECO:0000313" key="2">
    <source>
        <dbReference type="EMBL" id="QVI19525.1"/>
    </source>
</evidence>
<gene>
    <name evidence="2" type="ORF">KHQ06_24510</name>
</gene>
<keyword evidence="3" id="KW-1185">Reference proteome</keyword>
<protein>
    <submittedName>
        <fullName evidence="2">Uncharacterized protein</fullName>
    </submittedName>
</protein>
<evidence type="ECO:0000313" key="3">
    <source>
        <dbReference type="Proteomes" id="UP000683310"/>
    </source>
</evidence>
<proteinExistence type="predicted"/>
<feature type="region of interest" description="Disordered" evidence="1">
    <location>
        <begin position="279"/>
        <end position="301"/>
    </location>
</feature>
<dbReference type="Proteomes" id="UP000683310">
    <property type="component" value="Chromosome"/>
</dbReference>
<dbReference type="RefSeq" id="WP_213555557.1">
    <property type="nucleotide sequence ID" value="NZ_JBHZDI010000038.1"/>
</dbReference>
<organism evidence="2 3">
    <name type="scientific">Nocardia tengchongensis</name>
    <dbReference type="NCBI Taxonomy" id="2055889"/>
    <lineage>
        <taxon>Bacteria</taxon>
        <taxon>Bacillati</taxon>
        <taxon>Actinomycetota</taxon>
        <taxon>Actinomycetes</taxon>
        <taxon>Mycobacteriales</taxon>
        <taxon>Nocardiaceae</taxon>
        <taxon>Nocardia</taxon>
    </lineage>
</organism>
<sequence>MTEPNPPTAMAGEPAWRLRLLERIQDLAADRAHVLQQGYQTGAGGGDAAVLVWRTQLHLLADAREEVETHAAAIGIAAEHIDDARLLGNRGFRVHSDARSGNPVRERMIDGVVADTWQLQHMAALHVVGALHPGTIGPGTDSEAAAQFERNMAAVWMRATAVSHAISLTAEECAGMWATDTTGWQRVLAATVDTYDTQDLEERWRVYAWPGLADEAHRDLRALGIDPADAFAPEPIPSPRAMYEQISTALDTSDDAALARTIDTAVDAALPVEAELGWIPESPDVSNDALPHTDPSAGVKP</sequence>
<dbReference type="EMBL" id="CP074371">
    <property type="protein sequence ID" value="QVI19525.1"/>
    <property type="molecule type" value="Genomic_DNA"/>
</dbReference>
<evidence type="ECO:0000256" key="1">
    <source>
        <dbReference type="SAM" id="MobiDB-lite"/>
    </source>
</evidence>
<reference evidence="2 3" key="1">
    <citation type="submission" date="2021-04" db="EMBL/GenBank/DDBJ databases">
        <title>Nocardia tengchongensis.</title>
        <authorList>
            <person name="Zhuang k."/>
            <person name="Ran Y."/>
            <person name="Li W."/>
        </authorList>
    </citation>
    <scope>NUCLEOTIDE SEQUENCE [LARGE SCALE GENOMIC DNA]</scope>
    <source>
        <strain evidence="2 3">CFH S0057</strain>
    </source>
</reference>
<accession>A0ABX8CMV7</accession>